<sequence>MMKEILVILGLAALGVIVFAALKVLSDHYLYGWGILVSAFVFIGTLVYWFIMVNRKKKPRSRYADHT</sequence>
<keyword evidence="1" id="KW-0812">Transmembrane</keyword>
<dbReference type="RefSeq" id="WP_073097939.1">
    <property type="nucleotide sequence ID" value="NZ_FRCY01000021.1"/>
</dbReference>
<dbReference type="STRING" id="388280.SAMN04488057_12168"/>
<gene>
    <name evidence="2" type="ORF">SAMN04488057_12168</name>
</gene>
<keyword evidence="3" id="KW-1185">Reference proteome</keyword>
<evidence type="ECO:0000313" key="3">
    <source>
        <dbReference type="Proteomes" id="UP000184513"/>
    </source>
</evidence>
<protein>
    <submittedName>
        <fullName evidence="2">Uncharacterized protein</fullName>
    </submittedName>
</protein>
<reference evidence="2 3" key="1">
    <citation type="submission" date="2016-11" db="EMBL/GenBank/DDBJ databases">
        <authorList>
            <person name="Jaros S."/>
            <person name="Januszkiewicz K."/>
            <person name="Wedrychowicz H."/>
        </authorList>
    </citation>
    <scope>NUCLEOTIDE SEQUENCE [LARGE SCALE GENOMIC DNA]</scope>
    <source>
        <strain evidence="2 3">CGMCC 1.6102</strain>
    </source>
</reference>
<dbReference type="EMBL" id="FRCY01000021">
    <property type="protein sequence ID" value="SHN33484.1"/>
    <property type="molecule type" value="Genomic_DNA"/>
</dbReference>
<organism evidence="2 3">
    <name type="scientific">Cyclobacterium lianum</name>
    <dbReference type="NCBI Taxonomy" id="388280"/>
    <lineage>
        <taxon>Bacteria</taxon>
        <taxon>Pseudomonadati</taxon>
        <taxon>Bacteroidota</taxon>
        <taxon>Cytophagia</taxon>
        <taxon>Cytophagales</taxon>
        <taxon>Cyclobacteriaceae</taxon>
        <taxon>Cyclobacterium</taxon>
    </lineage>
</organism>
<evidence type="ECO:0000313" key="2">
    <source>
        <dbReference type="EMBL" id="SHN33484.1"/>
    </source>
</evidence>
<accession>A0A1M7QQ91</accession>
<evidence type="ECO:0000256" key="1">
    <source>
        <dbReference type="SAM" id="Phobius"/>
    </source>
</evidence>
<keyword evidence="1" id="KW-0472">Membrane</keyword>
<proteinExistence type="predicted"/>
<dbReference type="Proteomes" id="UP000184513">
    <property type="component" value="Unassembled WGS sequence"/>
</dbReference>
<name>A0A1M7QQ91_9BACT</name>
<keyword evidence="1" id="KW-1133">Transmembrane helix</keyword>
<feature type="transmembrane region" description="Helical" evidence="1">
    <location>
        <begin position="30"/>
        <end position="51"/>
    </location>
</feature>
<dbReference type="AlphaFoldDB" id="A0A1M7QQ91"/>